<keyword evidence="1" id="KW-0812">Transmembrane</keyword>
<gene>
    <name evidence="2" type="ORF">GLX28_10085</name>
</gene>
<name>A0A6I4YLR6_9DEIO</name>
<reference evidence="2 3" key="1">
    <citation type="submission" date="2019-11" db="EMBL/GenBank/DDBJ databases">
        <title>Genome sequence of Deinococcus xianganensis Y35, AI-2 producing algicidal bacterium, isolated from lake water.</title>
        <authorList>
            <person name="Li Y."/>
        </authorList>
    </citation>
    <scope>NUCLEOTIDE SEQUENCE [LARGE SCALE GENOMIC DNA]</scope>
    <source>
        <strain evidence="2 3">Y35</strain>
    </source>
</reference>
<evidence type="ECO:0000256" key="1">
    <source>
        <dbReference type="SAM" id="Phobius"/>
    </source>
</evidence>
<comment type="caution">
    <text evidence="2">The sequence shown here is derived from an EMBL/GenBank/DDBJ whole genome shotgun (WGS) entry which is preliminary data.</text>
</comment>
<dbReference type="AlphaFoldDB" id="A0A6I4YLR6"/>
<organism evidence="2 3">
    <name type="scientific">Deinococcus xianganensis</name>
    <dbReference type="NCBI Taxonomy" id="1507289"/>
    <lineage>
        <taxon>Bacteria</taxon>
        <taxon>Thermotogati</taxon>
        <taxon>Deinococcota</taxon>
        <taxon>Deinococci</taxon>
        <taxon>Deinococcales</taxon>
        <taxon>Deinococcaceae</taxon>
        <taxon>Deinococcus</taxon>
    </lineage>
</organism>
<dbReference type="Proteomes" id="UP000430519">
    <property type="component" value="Unassembled WGS sequence"/>
</dbReference>
<keyword evidence="3" id="KW-1185">Reference proteome</keyword>
<keyword evidence="1" id="KW-1133">Transmembrane helix</keyword>
<evidence type="ECO:0000313" key="3">
    <source>
        <dbReference type="Proteomes" id="UP000430519"/>
    </source>
</evidence>
<protein>
    <submittedName>
        <fullName evidence="2">Uncharacterized protein</fullName>
    </submittedName>
</protein>
<evidence type="ECO:0000313" key="2">
    <source>
        <dbReference type="EMBL" id="MXV19987.1"/>
    </source>
</evidence>
<keyword evidence="1" id="KW-0472">Membrane</keyword>
<dbReference type="EMBL" id="WVHK01000032">
    <property type="protein sequence ID" value="MXV19987.1"/>
    <property type="molecule type" value="Genomic_DNA"/>
</dbReference>
<proteinExistence type="predicted"/>
<feature type="transmembrane region" description="Helical" evidence="1">
    <location>
        <begin position="101"/>
        <end position="123"/>
    </location>
</feature>
<sequence>MTEGNKMGAVSRMALQVLGAQWRRFVVTMMVVTGALSPALAATSGGKNDPSDIIKNGVCGSNGSGLMGFVTNPIFVGVALAVGVAIWGWNQYFGQMDSTVALKRGFIGMVAVLCCSTIAGLFITGC</sequence>
<accession>A0A6I4YLR6</accession>
<feature type="transmembrane region" description="Helical" evidence="1">
    <location>
        <begin position="65"/>
        <end position="89"/>
    </location>
</feature>
<dbReference type="RefSeq" id="WP_160979107.1">
    <property type="nucleotide sequence ID" value="NZ_WVHK01000032.1"/>
</dbReference>